<organism evidence="1 2">
    <name type="scientific">Mariniblastus fucicola</name>
    <dbReference type="NCBI Taxonomy" id="980251"/>
    <lineage>
        <taxon>Bacteria</taxon>
        <taxon>Pseudomonadati</taxon>
        <taxon>Planctomycetota</taxon>
        <taxon>Planctomycetia</taxon>
        <taxon>Pirellulales</taxon>
        <taxon>Pirellulaceae</taxon>
        <taxon>Mariniblastus</taxon>
    </lineage>
</organism>
<reference evidence="1 2" key="1">
    <citation type="submission" date="2019-08" db="EMBL/GenBank/DDBJ databases">
        <title>Deep-cultivation of Planctomycetes and their phenomic and genomic characterization uncovers novel biology.</title>
        <authorList>
            <person name="Wiegand S."/>
            <person name="Jogler M."/>
            <person name="Boedeker C."/>
            <person name="Pinto D."/>
            <person name="Vollmers J."/>
            <person name="Rivas-Marin E."/>
            <person name="Kohn T."/>
            <person name="Peeters S.H."/>
            <person name="Heuer A."/>
            <person name="Rast P."/>
            <person name="Oberbeckmann S."/>
            <person name="Bunk B."/>
            <person name="Jeske O."/>
            <person name="Meyerdierks A."/>
            <person name="Storesund J.E."/>
            <person name="Kallscheuer N."/>
            <person name="Luecker S."/>
            <person name="Lage O.M."/>
            <person name="Pohl T."/>
            <person name="Merkel B.J."/>
            <person name="Hornburger P."/>
            <person name="Mueller R.-W."/>
            <person name="Bruemmer F."/>
            <person name="Labrenz M."/>
            <person name="Spormann A.M."/>
            <person name="Op den Camp H."/>
            <person name="Overmann J."/>
            <person name="Amann R."/>
            <person name="Jetten M.S.M."/>
            <person name="Mascher T."/>
            <person name="Medema M.H."/>
            <person name="Devos D.P."/>
            <person name="Kaster A.-K."/>
            <person name="Ovreas L."/>
            <person name="Rohde M."/>
            <person name="Galperin M.Y."/>
            <person name="Jogler C."/>
        </authorList>
    </citation>
    <scope>NUCLEOTIDE SEQUENCE [LARGE SCALE GENOMIC DNA]</scope>
    <source>
        <strain evidence="1 2">FC18</strain>
    </source>
</reference>
<dbReference type="STRING" id="980251.GCA_001642875_02068"/>
<dbReference type="RefSeq" id="WP_075081946.1">
    <property type="nucleotide sequence ID" value="NZ_CP042912.1"/>
</dbReference>
<evidence type="ECO:0000313" key="2">
    <source>
        <dbReference type="Proteomes" id="UP000322214"/>
    </source>
</evidence>
<dbReference type="EMBL" id="CP042912">
    <property type="protein sequence ID" value="QEG21020.1"/>
    <property type="molecule type" value="Genomic_DNA"/>
</dbReference>
<accession>A0A5B9P828</accession>
<dbReference type="OrthoDB" id="9797435at2"/>
<proteinExistence type="predicted"/>
<evidence type="ECO:0000313" key="1">
    <source>
        <dbReference type="EMBL" id="QEG21020.1"/>
    </source>
</evidence>
<name>A0A5B9P828_9BACT</name>
<dbReference type="Proteomes" id="UP000322214">
    <property type="component" value="Chromosome"/>
</dbReference>
<keyword evidence="2" id="KW-1185">Reference proteome</keyword>
<protein>
    <submittedName>
        <fullName evidence="1">Uncharacterized protein</fullName>
    </submittedName>
</protein>
<gene>
    <name evidence="1" type="ORF">MFFC18_08720</name>
</gene>
<dbReference type="KEGG" id="mff:MFFC18_08720"/>
<dbReference type="AlphaFoldDB" id="A0A5B9P828"/>
<sequence>MAKKETNQPVERFQLRGITASIFENKSDSGAVFHKVSIARTYKDGDQFKSTSVFSRDDLPVVEVLTKKSWIAILQRETKKDSE</sequence>